<organism evidence="7 8">
    <name type="scientific">Cyclotella cryptica</name>
    <dbReference type="NCBI Taxonomy" id="29204"/>
    <lineage>
        <taxon>Eukaryota</taxon>
        <taxon>Sar</taxon>
        <taxon>Stramenopiles</taxon>
        <taxon>Ochrophyta</taxon>
        <taxon>Bacillariophyta</taxon>
        <taxon>Coscinodiscophyceae</taxon>
        <taxon>Thalassiosirophycidae</taxon>
        <taxon>Stephanodiscales</taxon>
        <taxon>Stephanodiscaceae</taxon>
        <taxon>Cyclotella</taxon>
    </lineage>
</organism>
<sequence>MSPLSSLLPIVLMLSAQAHRPIGWLPRTARHDALLGFPRGGSTEERPISELSLDERVNAAMRRLGLDATEGDDGSSVESSAPSGQEMNCEDGLCTLPADVESDASSTAPSTEKEPLDIESIASSIAAEFDVPNDIVMAAIYSSFSGEGDDRTVDQDLARKIVQAEVDAISGVSEDCDEVKQLVSEGFNPFFSRRSLAFSDMNVDDARAILLADQEDEDAERQQLEEQAPQEAPMKTVTVEYPKDFDPLATAAAVASPPQQQQQQQQQKPTPAKKADVVFEGTTSDLQTLVIESTVPVLLDVYADWCGPCKQLTPALEQIIINAGGMLRLVKINTDQQRQISSALEITSLPTVFGIRDGKILNMFQGIPRDESAVRNFLMGLMVPGQSFNPPVTPTEKSKYEELSAKLLKLSAAASFSFSARERLQNKILKDLDELVNVISGEDEESTVGMAVADDTARVLRSLMSNVIQNPFEEKFRKIKLDNKVIASKVAKYAPCISILKSIGFSQDGESTMIVGKGKKVVNVAPFVTGRDMIDKWIDKNRYQIAAANRKRKDEIERVKLAAEAEERAKDVVETPTELDEEEDEVDSNRCIIKLRMEGKKKVHDVEMDADDTLSALLEKLPCPVEDEETVQFTCAAKRLIVKSTDSEMMQKTLSDLRLTPTASIVVKIGEGKAEVSRGSLAERASSTQKKKTGSHSMHSIGLYAKDDGNKAELFDGGGGVLYEHDVTDDEAEDENGEKQNEEDNSKDDDSENKSD</sequence>
<reference evidence="7 8" key="1">
    <citation type="journal article" date="2020" name="G3 (Bethesda)">
        <title>Improved Reference Genome for Cyclotella cryptica CCMP332, a Model for Cell Wall Morphogenesis, Salinity Adaptation, and Lipid Production in Diatoms (Bacillariophyta).</title>
        <authorList>
            <person name="Roberts W.R."/>
            <person name="Downey K.M."/>
            <person name="Ruck E.C."/>
            <person name="Traller J.C."/>
            <person name="Alverson A.J."/>
        </authorList>
    </citation>
    <scope>NUCLEOTIDE SEQUENCE [LARGE SCALE GENOMIC DNA]</scope>
    <source>
        <strain evidence="7 8">CCMP332</strain>
    </source>
</reference>
<dbReference type="CDD" id="cd09212">
    <property type="entry name" value="PUB"/>
    <property type="match status" value="1"/>
</dbReference>
<dbReference type="SUPFAM" id="SSF52833">
    <property type="entry name" value="Thioredoxin-like"/>
    <property type="match status" value="1"/>
</dbReference>
<evidence type="ECO:0000256" key="4">
    <source>
        <dbReference type="SAM" id="MobiDB-lite"/>
    </source>
</evidence>
<dbReference type="InterPro" id="IPR018997">
    <property type="entry name" value="PUB_domain"/>
</dbReference>
<dbReference type="SMART" id="SM00580">
    <property type="entry name" value="PUG"/>
    <property type="match status" value="1"/>
</dbReference>
<dbReference type="SUPFAM" id="SSF143503">
    <property type="entry name" value="PUG domain-like"/>
    <property type="match status" value="1"/>
</dbReference>
<gene>
    <name evidence="7" type="ORF">HJC23_002718</name>
</gene>
<feature type="compositionally biased region" description="Low complexity" evidence="4">
    <location>
        <begin position="252"/>
        <end position="272"/>
    </location>
</feature>
<feature type="compositionally biased region" description="Acidic residues" evidence="4">
    <location>
        <begin position="727"/>
        <end position="736"/>
    </location>
</feature>
<accession>A0ABD3PB33</accession>
<feature type="compositionally biased region" description="Polar residues" evidence="4">
    <location>
        <begin position="76"/>
        <end position="86"/>
    </location>
</feature>
<dbReference type="InterPro" id="IPR013766">
    <property type="entry name" value="Thioredoxin_domain"/>
</dbReference>
<dbReference type="Pfam" id="PF09409">
    <property type="entry name" value="PUB"/>
    <property type="match status" value="1"/>
</dbReference>
<keyword evidence="8" id="KW-1185">Reference proteome</keyword>
<dbReference type="InterPro" id="IPR036249">
    <property type="entry name" value="Thioredoxin-like_sf"/>
</dbReference>
<dbReference type="InterPro" id="IPR017937">
    <property type="entry name" value="Thioredoxin_CS"/>
</dbReference>
<evidence type="ECO:0000256" key="1">
    <source>
        <dbReference type="ARBA" id="ARBA00022448"/>
    </source>
</evidence>
<dbReference type="Gene3D" id="3.40.30.10">
    <property type="entry name" value="Glutaredoxin"/>
    <property type="match status" value="1"/>
</dbReference>
<evidence type="ECO:0000256" key="2">
    <source>
        <dbReference type="ARBA" id="ARBA00022982"/>
    </source>
</evidence>
<feature type="region of interest" description="Disordered" evidence="4">
    <location>
        <begin position="66"/>
        <end position="89"/>
    </location>
</feature>
<evidence type="ECO:0000256" key="5">
    <source>
        <dbReference type="SAM" id="SignalP"/>
    </source>
</evidence>
<protein>
    <recommendedName>
        <fullName evidence="6">Thioredoxin domain-containing protein</fullName>
    </recommendedName>
</protein>
<dbReference type="PROSITE" id="PS00194">
    <property type="entry name" value="THIOREDOXIN_1"/>
    <property type="match status" value="1"/>
</dbReference>
<comment type="caution">
    <text evidence="7">The sequence shown here is derived from an EMBL/GenBank/DDBJ whole genome shotgun (WGS) entry which is preliminary data.</text>
</comment>
<dbReference type="PANTHER" id="PTHR45663:SF11">
    <property type="entry name" value="GEO12009P1"/>
    <property type="match status" value="1"/>
</dbReference>
<dbReference type="PROSITE" id="PS51352">
    <property type="entry name" value="THIOREDOXIN_2"/>
    <property type="match status" value="1"/>
</dbReference>
<dbReference type="InterPro" id="IPR036339">
    <property type="entry name" value="PUB-like_dom_sf"/>
</dbReference>
<dbReference type="Proteomes" id="UP001516023">
    <property type="component" value="Unassembled WGS sequence"/>
</dbReference>
<dbReference type="CDD" id="cd02956">
    <property type="entry name" value="ybbN"/>
    <property type="match status" value="1"/>
</dbReference>
<feature type="region of interest" description="Disordered" evidence="4">
    <location>
        <begin position="252"/>
        <end position="275"/>
    </location>
</feature>
<evidence type="ECO:0000313" key="7">
    <source>
        <dbReference type="EMBL" id="KAL3785263.1"/>
    </source>
</evidence>
<evidence type="ECO:0000259" key="6">
    <source>
        <dbReference type="PROSITE" id="PS51352"/>
    </source>
</evidence>
<keyword evidence="2" id="KW-0249">Electron transport</keyword>
<dbReference type="PANTHER" id="PTHR45663">
    <property type="entry name" value="GEO12009P1"/>
    <property type="match status" value="1"/>
</dbReference>
<feature type="region of interest" description="Disordered" evidence="4">
    <location>
        <begin position="714"/>
        <end position="756"/>
    </location>
</feature>
<keyword evidence="1" id="KW-0813">Transport</keyword>
<dbReference type="AlphaFoldDB" id="A0ABD3PB33"/>
<keyword evidence="3" id="KW-1015">Disulfide bond</keyword>
<evidence type="ECO:0000313" key="8">
    <source>
        <dbReference type="Proteomes" id="UP001516023"/>
    </source>
</evidence>
<feature type="region of interest" description="Disordered" evidence="4">
    <location>
        <begin position="676"/>
        <end position="699"/>
    </location>
</feature>
<dbReference type="Gene3D" id="1.20.58.2190">
    <property type="match status" value="1"/>
</dbReference>
<dbReference type="EMBL" id="JABMIG020000218">
    <property type="protein sequence ID" value="KAL3785263.1"/>
    <property type="molecule type" value="Genomic_DNA"/>
</dbReference>
<feature type="region of interest" description="Disordered" evidence="4">
    <location>
        <begin position="216"/>
        <end position="236"/>
    </location>
</feature>
<feature type="signal peptide" evidence="5">
    <location>
        <begin position="1"/>
        <end position="18"/>
    </location>
</feature>
<feature type="chain" id="PRO_5044870251" description="Thioredoxin domain-containing protein" evidence="5">
    <location>
        <begin position="19"/>
        <end position="756"/>
    </location>
</feature>
<name>A0ABD3PB33_9STRA</name>
<evidence type="ECO:0000256" key="3">
    <source>
        <dbReference type="ARBA" id="ARBA00023157"/>
    </source>
</evidence>
<proteinExistence type="predicted"/>
<feature type="domain" description="Thioredoxin" evidence="6">
    <location>
        <begin position="264"/>
        <end position="383"/>
    </location>
</feature>
<feature type="compositionally biased region" description="Acidic residues" evidence="4">
    <location>
        <begin position="745"/>
        <end position="756"/>
    </location>
</feature>
<keyword evidence="5" id="KW-0732">Signal</keyword>
<dbReference type="Pfam" id="PF00085">
    <property type="entry name" value="Thioredoxin"/>
    <property type="match status" value="1"/>
</dbReference>